<protein>
    <recommendedName>
        <fullName evidence="6">ADP-heptose:LPS heptosyltransferase</fullName>
    </recommendedName>
</protein>
<dbReference type="GO" id="GO:0008713">
    <property type="term" value="F:ADP-heptose-lipopolysaccharide heptosyltransferase activity"/>
    <property type="evidence" value="ECO:0007669"/>
    <property type="project" value="TreeGrafter"/>
</dbReference>
<gene>
    <name evidence="4" type="ORF">HLH27_07515</name>
</gene>
<organism evidence="4 5">
    <name type="scientific">Gluconacetobacter takamatsuzukensis</name>
    <dbReference type="NCBI Taxonomy" id="1286190"/>
    <lineage>
        <taxon>Bacteria</taxon>
        <taxon>Pseudomonadati</taxon>
        <taxon>Pseudomonadota</taxon>
        <taxon>Alphaproteobacteria</taxon>
        <taxon>Acetobacterales</taxon>
        <taxon>Acetobacteraceae</taxon>
        <taxon>Gluconacetobacter</taxon>
    </lineage>
</organism>
<dbReference type="InterPro" id="IPR011990">
    <property type="entry name" value="TPR-like_helical_dom_sf"/>
</dbReference>
<name>A0A7W4PQU3_9PROT</name>
<reference evidence="4 5" key="1">
    <citation type="submission" date="2020-04" db="EMBL/GenBank/DDBJ databases">
        <title>Description of novel Gluconacetobacter.</title>
        <authorList>
            <person name="Sombolestani A."/>
        </authorList>
    </citation>
    <scope>NUCLEOTIDE SEQUENCE [LARGE SCALE GENOMIC DNA]</scope>
    <source>
        <strain evidence="4 5">LMG 27800</strain>
    </source>
</reference>
<evidence type="ECO:0000313" key="5">
    <source>
        <dbReference type="Proteomes" id="UP000540556"/>
    </source>
</evidence>
<dbReference type="SUPFAM" id="SSF48452">
    <property type="entry name" value="TPR-like"/>
    <property type="match status" value="1"/>
</dbReference>
<sequence>MTKSKSHFLHIVDNLRLLGKATRRDILRRAEAAREQKRYVVAAELYEEVLRCGGVTAGTLLQAGHMHKEARDFPAAEERYLQADALDADNKEILLQLGHFYKTVGRFKDAERYYQRSLIVAPDWDEPRRELKNLRSSFELQREEERQQIEAEKLLLARGDEIDNPTLNPLVDPEIFARSKDELYIEHREAFVFTRNGLNQITRWGRGATVRGVDCLRGYIVSDILYTHIEIFLDGKRIYKGDLIAAPQRREKTNRNIKKYVYNAWIDFSDVSRGWHDLVFRAVNIRGDMREGVDWRRDRIIVADPVDSVLFGDSDGVVAPPDPNSSRSLVEQINGRPSVVHKCSPNSLPFKPKHIAVLRPDQLGDMVVSVPALMRLKEIFPDTKITGLLSHANEGLARTLGVFDDIVIVDFPDDPYQQMRVMEREGQEALMRQLEPYKFDLVIDMPVSGNSFRLLPLVGAPLTVGFGGSLKSIEVSISSHDPRTGNDFMKHSARTRMLVEALALSVNSGAKIVRRDDLSRTSLISYGLLEDVDYVVLHSGSRIKFTQWPHYTDLARKIVEELGKVVVFMAETEDQKALLPAPMLADGRIIYINQKLPFDDFDAFLSFASVFVGNDSGPKHLASLRGAQVVSIHSSRIGWVEWGQELTGVAISRRVPCAGCSLHHDYEECGHDVACIKYITVDEVFGEVKKMLLEPKEKGKMSVLGQVG</sequence>
<dbReference type="PROSITE" id="PS50005">
    <property type="entry name" value="TPR"/>
    <property type="match status" value="1"/>
</dbReference>
<comment type="caution">
    <text evidence="4">The sequence shown here is derived from an EMBL/GenBank/DDBJ whole genome shotgun (WGS) entry which is preliminary data.</text>
</comment>
<keyword evidence="2" id="KW-0808">Transferase</keyword>
<dbReference type="EMBL" id="JABEQK010000004">
    <property type="protein sequence ID" value="MBB2204864.1"/>
    <property type="molecule type" value="Genomic_DNA"/>
</dbReference>
<dbReference type="InterPro" id="IPR019734">
    <property type="entry name" value="TPR_rpt"/>
</dbReference>
<dbReference type="Gene3D" id="3.40.50.2000">
    <property type="entry name" value="Glycogen Phosphorylase B"/>
    <property type="match status" value="2"/>
</dbReference>
<evidence type="ECO:0008006" key="6">
    <source>
        <dbReference type="Google" id="ProtNLM"/>
    </source>
</evidence>
<keyword evidence="1" id="KW-0328">Glycosyltransferase</keyword>
<evidence type="ECO:0000313" key="4">
    <source>
        <dbReference type="EMBL" id="MBB2204864.1"/>
    </source>
</evidence>
<dbReference type="GO" id="GO:0009244">
    <property type="term" value="P:lipopolysaccharide core region biosynthetic process"/>
    <property type="evidence" value="ECO:0007669"/>
    <property type="project" value="TreeGrafter"/>
</dbReference>
<dbReference type="Gene3D" id="1.25.40.10">
    <property type="entry name" value="Tetratricopeptide repeat domain"/>
    <property type="match status" value="1"/>
</dbReference>
<dbReference type="CDD" id="cd03789">
    <property type="entry name" value="GT9_LPS_heptosyltransferase"/>
    <property type="match status" value="1"/>
</dbReference>
<dbReference type="SMART" id="SM00028">
    <property type="entry name" value="TPR"/>
    <property type="match status" value="2"/>
</dbReference>
<evidence type="ECO:0000256" key="2">
    <source>
        <dbReference type="ARBA" id="ARBA00022679"/>
    </source>
</evidence>
<dbReference type="PANTHER" id="PTHR30160">
    <property type="entry name" value="TETRAACYLDISACCHARIDE 4'-KINASE-RELATED"/>
    <property type="match status" value="1"/>
</dbReference>
<evidence type="ECO:0000256" key="3">
    <source>
        <dbReference type="PROSITE-ProRule" id="PRU00339"/>
    </source>
</evidence>
<keyword evidence="5" id="KW-1185">Reference proteome</keyword>
<evidence type="ECO:0000256" key="1">
    <source>
        <dbReference type="ARBA" id="ARBA00022676"/>
    </source>
</evidence>
<keyword evidence="3" id="KW-0802">TPR repeat</keyword>
<dbReference type="SUPFAM" id="SSF53756">
    <property type="entry name" value="UDP-Glycosyltransferase/glycogen phosphorylase"/>
    <property type="match status" value="1"/>
</dbReference>
<dbReference type="Pfam" id="PF01075">
    <property type="entry name" value="Glyco_transf_9"/>
    <property type="match status" value="1"/>
</dbReference>
<dbReference type="RefSeq" id="WP_182949177.1">
    <property type="nucleotide sequence ID" value="NZ_JABEQK010000004.1"/>
</dbReference>
<dbReference type="Proteomes" id="UP000540556">
    <property type="component" value="Unassembled WGS sequence"/>
</dbReference>
<dbReference type="InterPro" id="IPR002201">
    <property type="entry name" value="Glyco_trans_9"/>
</dbReference>
<proteinExistence type="predicted"/>
<dbReference type="AlphaFoldDB" id="A0A7W4PQU3"/>
<feature type="repeat" description="TPR" evidence="3">
    <location>
        <begin position="91"/>
        <end position="124"/>
    </location>
</feature>
<dbReference type="InterPro" id="IPR051199">
    <property type="entry name" value="LPS_LOS_Heptosyltrfase"/>
</dbReference>
<dbReference type="GO" id="GO:0005829">
    <property type="term" value="C:cytosol"/>
    <property type="evidence" value="ECO:0007669"/>
    <property type="project" value="TreeGrafter"/>
</dbReference>
<accession>A0A7W4PQU3</accession>